<dbReference type="EMBL" id="CP053085">
    <property type="protein sequence ID" value="QJR36321.1"/>
    <property type="molecule type" value="Genomic_DNA"/>
</dbReference>
<dbReference type="AlphaFoldDB" id="A0A6M4IVV8"/>
<protein>
    <recommendedName>
        <fullName evidence="3">Prepilin-type N-terminal cleavage/methylation domain-containing protein</fullName>
    </recommendedName>
</protein>
<proteinExistence type="predicted"/>
<evidence type="ECO:0008006" key="3">
    <source>
        <dbReference type="Google" id="ProtNLM"/>
    </source>
</evidence>
<dbReference type="RefSeq" id="WP_171225753.1">
    <property type="nucleotide sequence ID" value="NZ_CP053085.1"/>
</dbReference>
<evidence type="ECO:0000313" key="1">
    <source>
        <dbReference type="EMBL" id="QJR36321.1"/>
    </source>
</evidence>
<reference evidence="1 2" key="1">
    <citation type="submission" date="2020-05" db="EMBL/GenBank/DDBJ databases">
        <title>Complete genome sequence of Gemmatimonas greenlandica TET16.</title>
        <authorList>
            <person name="Zeng Y."/>
        </authorList>
    </citation>
    <scope>NUCLEOTIDE SEQUENCE [LARGE SCALE GENOMIC DNA]</scope>
    <source>
        <strain evidence="1 2">TET16</strain>
    </source>
</reference>
<organism evidence="1 2">
    <name type="scientific">Gemmatimonas groenlandica</name>
    <dbReference type="NCBI Taxonomy" id="2732249"/>
    <lineage>
        <taxon>Bacteria</taxon>
        <taxon>Pseudomonadati</taxon>
        <taxon>Gemmatimonadota</taxon>
        <taxon>Gemmatimonadia</taxon>
        <taxon>Gemmatimonadales</taxon>
        <taxon>Gemmatimonadaceae</taxon>
        <taxon>Gemmatimonas</taxon>
    </lineage>
</organism>
<evidence type="ECO:0000313" key="2">
    <source>
        <dbReference type="Proteomes" id="UP000500938"/>
    </source>
</evidence>
<dbReference type="KEGG" id="ggr:HKW67_12800"/>
<dbReference type="Proteomes" id="UP000500938">
    <property type="component" value="Chromosome"/>
</dbReference>
<accession>A0A6M4IVV8</accession>
<sequence>MTRRARRAARERRGSSIIEVLIAFVLLMVAIGGLLSTSNAVAKQMGGGRRQSIAAAVAQSRLDSLASLSCTNLSQSGVASATRTTRGIQESWVVTQGVNTATVVVTVTIPRQTKPVTYTTIVPCR</sequence>
<name>A0A6M4IVV8_9BACT</name>
<gene>
    <name evidence="1" type="ORF">HKW67_12800</name>
</gene>
<keyword evidence="2" id="KW-1185">Reference proteome</keyword>